<evidence type="ECO:0000256" key="1">
    <source>
        <dbReference type="SAM" id="Phobius"/>
    </source>
</evidence>
<dbReference type="EMBL" id="JACBAG010001911">
    <property type="protein sequence ID" value="KAF7176517.1"/>
    <property type="molecule type" value="Genomic_DNA"/>
</dbReference>
<reference evidence="2" key="1">
    <citation type="submission" date="2020-06" db="EMBL/GenBank/DDBJ databases">
        <title>Draft genome sequences of strains closely related to Aspergillus parafelis and Aspergillus hiratsukae.</title>
        <authorList>
            <person name="Dos Santos R.A.C."/>
            <person name="Rivero-Menendez O."/>
            <person name="Steenwyk J.L."/>
            <person name="Mead M.E."/>
            <person name="Goldman G.H."/>
            <person name="Alastruey-Izquierdo A."/>
            <person name="Rokas A."/>
        </authorList>
    </citation>
    <scope>NUCLEOTIDE SEQUENCE</scope>
    <source>
        <strain evidence="2">CNM-CM5623</strain>
        <strain evidence="3">CNM-CM7691</strain>
    </source>
</reference>
<organism evidence="2 5">
    <name type="scientific">Aspergillus felis</name>
    <dbReference type="NCBI Taxonomy" id="1287682"/>
    <lineage>
        <taxon>Eukaryota</taxon>
        <taxon>Fungi</taxon>
        <taxon>Dikarya</taxon>
        <taxon>Ascomycota</taxon>
        <taxon>Pezizomycotina</taxon>
        <taxon>Eurotiomycetes</taxon>
        <taxon>Eurotiomycetidae</taxon>
        <taxon>Eurotiales</taxon>
        <taxon>Aspergillaceae</taxon>
        <taxon>Aspergillus</taxon>
        <taxon>Aspergillus subgen. Fumigati</taxon>
    </lineage>
</organism>
<accession>A0A8H6UVW6</accession>
<evidence type="ECO:0000313" key="4">
    <source>
        <dbReference type="Proteomes" id="UP000641853"/>
    </source>
</evidence>
<feature type="transmembrane region" description="Helical" evidence="1">
    <location>
        <begin position="213"/>
        <end position="231"/>
    </location>
</feature>
<dbReference type="AlphaFoldDB" id="A0A8H6UVW6"/>
<keyword evidence="1" id="KW-1133">Transmembrane helix</keyword>
<keyword evidence="4" id="KW-1185">Reference proteome</keyword>
<keyword evidence="1" id="KW-0472">Membrane</keyword>
<sequence>MLLDKRGGPYASPNAGLGGLPSVIPDVPICAVFLALYLGFAATNMTVLQINRRRSHKFLISGMLFGFCMARITTLVLRIAWANRQHNVRLAIAANIFVNAGVLLVYIINLILAQRILRAKQPRIGWNPVLRVAYKTLYALIAGALIMVITAIVVSVYTLDKHTQSQCRDVQLAAITLLLVITCLPILHILAAFLFPRSEQEESFGKGSMTSKVIIVVLSSALCILIAGFKAGANWSTPRPVTNPAWFDSKASFYVFNFVLEILILSLLTFIRIDKRFHIPNGSTKPGDYTRLGLQLDKGAEMDGAPALLRGRIAHNCQGADVRNGSIE</sequence>
<feature type="transmembrane region" description="Helical" evidence="1">
    <location>
        <begin position="251"/>
        <end position="271"/>
    </location>
</feature>
<name>A0A8H6UVW6_9EURO</name>
<evidence type="ECO:0000313" key="5">
    <source>
        <dbReference type="Proteomes" id="UP000654922"/>
    </source>
</evidence>
<feature type="transmembrane region" description="Helical" evidence="1">
    <location>
        <begin position="171"/>
        <end position="193"/>
    </location>
</feature>
<protein>
    <submittedName>
        <fullName evidence="2">Uncharacterized protein</fullName>
    </submittedName>
</protein>
<keyword evidence="1" id="KW-0812">Transmembrane</keyword>
<evidence type="ECO:0000313" key="2">
    <source>
        <dbReference type="EMBL" id="KAF7166154.1"/>
    </source>
</evidence>
<feature type="transmembrane region" description="Helical" evidence="1">
    <location>
        <begin position="92"/>
        <end position="117"/>
    </location>
</feature>
<evidence type="ECO:0000313" key="3">
    <source>
        <dbReference type="EMBL" id="KAF7176517.1"/>
    </source>
</evidence>
<feature type="transmembrane region" description="Helical" evidence="1">
    <location>
        <begin position="58"/>
        <end position="80"/>
    </location>
</feature>
<dbReference type="Proteomes" id="UP000654922">
    <property type="component" value="Unassembled WGS sequence"/>
</dbReference>
<dbReference type="Proteomes" id="UP000641853">
    <property type="component" value="Unassembled WGS sequence"/>
</dbReference>
<dbReference type="PANTHER" id="PTHR35184:SF1">
    <property type="entry name" value="INTEGRAL MEMBRANE PROTEIN"/>
    <property type="match status" value="1"/>
</dbReference>
<dbReference type="Pfam" id="PF11309">
    <property type="entry name" value="DUF3112"/>
    <property type="match status" value="2"/>
</dbReference>
<dbReference type="EMBL" id="JACBAE010001308">
    <property type="protein sequence ID" value="KAF7166154.1"/>
    <property type="molecule type" value="Genomic_DNA"/>
</dbReference>
<feature type="transmembrane region" description="Helical" evidence="1">
    <location>
        <begin position="137"/>
        <end position="159"/>
    </location>
</feature>
<gene>
    <name evidence="2" type="ORF">CNMCM5623_010031</name>
    <name evidence="3" type="ORF">CNMCM7691_002835</name>
</gene>
<dbReference type="PANTHER" id="PTHR35184">
    <property type="entry name" value="YALI0C10208P"/>
    <property type="match status" value="1"/>
</dbReference>
<comment type="caution">
    <text evidence="2">The sequence shown here is derived from an EMBL/GenBank/DDBJ whole genome shotgun (WGS) entry which is preliminary data.</text>
</comment>
<dbReference type="OrthoDB" id="3357002at2759"/>
<dbReference type="InterPro" id="IPR021460">
    <property type="entry name" value="DUF3112"/>
</dbReference>
<feature type="transmembrane region" description="Helical" evidence="1">
    <location>
        <begin position="23"/>
        <end position="46"/>
    </location>
</feature>
<proteinExistence type="predicted"/>